<evidence type="ECO:0000256" key="3">
    <source>
        <dbReference type="ARBA" id="ARBA00022475"/>
    </source>
</evidence>
<keyword evidence="3" id="KW-1003">Cell membrane</keyword>
<keyword evidence="6" id="KW-0812">Transmembrane</keyword>
<evidence type="ECO:0000256" key="7">
    <source>
        <dbReference type="ARBA" id="ARBA00022989"/>
    </source>
</evidence>
<comment type="caution">
    <text evidence="9">The sequence shown here is derived from an EMBL/GenBank/DDBJ whole genome shotgun (WGS) entry which is preliminary data.</text>
</comment>
<keyword evidence="4" id="KW-0997">Cell inner membrane</keyword>
<dbReference type="Proteomes" id="UP001611251">
    <property type="component" value="Unassembled WGS sequence"/>
</dbReference>
<reference evidence="9 10" key="1">
    <citation type="submission" date="2024-08" db="EMBL/GenBank/DDBJ databases">
        <title>Pantoea ronii - a newly identified human opportunistic pathogen.</title>
        <authorList>
            <person name="Keidar-Friedman D."/>
            <person name="Sorek N."/>
            <person name="Leshin-Carmel D."/>
            <person name="Tsur A."/>
            <person name="Amsalem M."/>
            <person name="Tolkach D."/>
            <person name="Brosh-Nissimov T."/>
        </authorList>
    </citation>
    <scope>NUCLEOTIDE SEQUENCE [LARGE SCALE GENOMIC DNA]</scope>
    <source>
        <strain evidence="9 10">AA23256</strain>
    </source>
</reference>
<sequence>MKQRRAIFIASILIAAIFVIALVMRKDLCEVQIKTGLIDVAVYMAYESIK</sequence>
<evidence type="ECO:0000313" key="9">
    <source>
        <dbReference type="EMBL" id="MFH8134193.1"/>
    </source>
</evidence>
<keyword evidence="5" id="KW-1277">Toxin-antitoxin system</keyword>
<keyword evidence="10" id="KW-1185">Reference proteome</keyword>
<evidence type="ECO:0000256" key="2">
    <source>
        <dbReference type="ARBA" id="ARBA00008629"/>
    </source>
</evidence>
<evidence type="ECO:0000256" key="8">
    <source>
        <dbReference type="ARBA" id="ARBA00023136"/>
    </source>
</evidence>
<evidence type="ECO:0000313" key="10">
    <source>
        <dbReference type="Proteomes" id="UP001611251"/>
    </source>
</evidence>
<evidence type="ECO:0000256" key="6">
    <source>
        <dbReference type="ARBA" id="ARBA00022692"/>
    </source>
</evidence>
<comment type="similarity">
    <text evidence="2">Belongs to the Hok/Gef family.</text>
</comment>
<protein>
    <submittedName>
        <fullName evidence="9">Hok/Gef family protein</fullName>
    </submittedName>
</protein>
<keyword evidence="7" id="KW-1133">Transmembrane helix</keyword>
<dbReference type="Pfam" id="PF01848">
    <property type="entry name" value="HOK_GEF"/>
    <property type="match status" value="1"/>
</dbReference>
<dbReference type="InterPro" id="IPR000021">
    <property type="entry name" value="Hok/gef_toxin"/>
</dbReference>
<evidence type="ECO:0000256" key="4">
    <source>
        <dbReference type="ARBA" id="ARBA00022519"/>
    </source>
</evidence>
<evidence type="ECO:0000256" key="5">
    <source>
        <dbReference type="ARBA" id="ARBA00022649"/>
    </source>
</evidence>
<organism evidence="9 10">
    <name type="scientific">Pantoea osteomyelitidis</name>
    <dbReference type="NCBI Taxonomy" id="3230026"/>
    <lineage>
        <taxon>Bacteria</taxon>
        <taxon>Pseudomonadati</taxon>
        <taxon>Pseudomonadota</taxon>
        <taxon>Gammaproteobacteria</taxon>
        <taxon>Enterobacterales</taxon>
        <taxon>Erwiniaceae</taxon>
        <taxon>Pantoea</taxon>
    </lineage>
</organism>
<keyword evidence="8" id="KW-0472">Membrane</keyword>
<gene>
    <name evidence="9" type="ORF">ABU178_08400</name>
</gene>
<proteinExistence type="inferred from homology"/>
<comment type="subcellular location">
    <subcellularLocation>
        <location evidence="1">Cell inner membrane</location>
        <topology evidence="1">Single-pass membrane protein</topology>
    </subcellularLocation>
</comment>
<name>A0ABW7PV62_9GAMM</name>
<dbReference type="EMBL" id="JBGFSN010000004">
    <property type="protein sequence ID" value="MFH8134193.1"/>
    <property type="molecule type" value="Genomic_DNA"/>
</dbReference>
<accession>A0ABW7PV62</accession>
<evidence type="ECO:0000256" key="1">
    <source>
        <dbReference type="ARBA" id="ARBA00004377"/>
    </source>
</evidence>